<dbReference type="Gene3D" id="3.10.310.50">
    <property type="match status" value="1"/>
</dbReference>
<feature type="transmembrane region" description="Helical" evidence="2">
    <location>
        <begin position="206"/>
        <end position="223"/>
    </location>
</feature>
<feature type="chain" id="PRO_5012537978" description="TPM domain-containing protein" evidence="3">
    <location>
        <begin position="20"/>
        <end position="318"/>
    </location>
</feature>
<evidence type="ECO:0000313" key="6">
    <source>
        <dbReference type="Proteomes" id="UP000216339"/>
    </source>
</evidence>
<organism evidence="5 6">
    <name type="scientific">Rubrivirga marina</name>
    <dbReference type="NCBI Taxonomy" id="1196024"/>
    <lineage>
        <taxon>Bacteria</taxon>
        <taxon>Pseudomonadati</taxon>
        <taxon>Rhodothermota</taxon>
        <taxon>Rhodothermia</taxon>
        <taxon>Rhodothermales</taxon>
        <taxon>Rubricoccaceae</taxon>
        <taxon>Rubrivirga</taxon>
    </lineage>
</organism>
<gene>
    <name evidence="5" type="ORF">BSZ37_13040</name>
</gene>
<feature type="transmembrane region" description="Helical" evidence="2">
    <location>
        <begin position="174"/>
        <end position="194"/>
    </location>
</feature>
<name>A0A271J1G3_9BACT</name>
<proteinExistence type="predicted"/>
<feature type="compositionally biased region" description="Gly residues" evidence="1">
    <location>
        <begin position="301"/>
        <end position="318"/>
    </location>
</feature>
<accession>A0A271J1G3</accession>
<dbReference type="Proteomes" id="UP000216339">
    <property type="component" value="Unassembled WGS sequence"/>
</dbReference>
<reference evidence="5 6" key="1">
    <citation type="submission" date="2016-11" db="EMBL/GenBank/DDBJ databases">
        <title>Study of marine rhodopsin-containing bacteria.</title>
        <authorList>
            <person name="Yoshizawa S."/>
            <person name="Kumagai Y."/>
            <person name="Kogure K."/>
        </authorList>
    </citation>
    <scope>NUCLEOTIDE SEQUENCE [LARGE SCALE GENOMIC DNA]</scope>
    <source>
        <strain evidence="5 6">SAORIC-28</strain>
    </source>
</reference>
<dbReference type="PANTHER" id="PTHR30373:SF2">
    <property type="entry name" value="UPF0603 PROTEIN YGCG"/>
    <property type="match status" value="1"/>
</dbReference>
<feature type="domain" description="TPM" evidence="4">
    <location>
        <begin position="29"/>
        <end position="150"/>
    </location>
</feature>
<keyword evidence="6" id="KW-1185">Reference proteome</keyword>
<evidence type="ECO:0000313" key="5">
    <source>
        <dbReference type="EMBL" id="PAP77293.1"/>
    </source>
</evidence>
<feature type="region of interest" description="Disordered" evidence="1">
    <location>
        <begin position="288"/>
        <end position="318"/>
    </location>
</feature>
<dbReference type="EMBL" id="MQWD01000001">
    <property type="protein sequence ID" value="PAP77293.1"/>
    <property type="molecule type" value="Genomic_DNA"/>
</dbReference>
<evidence type="ECO:0000256" key="2">
    <source>
        <dbReference type="SAM" id="Phobius"/>
    </source>
</evidence>
<dbReference type="OrthoDB" id="9810918at2"/>
<keyword evidence="3" id="KW-0732">Signal</keyword>
<dbReference type="PANTHER" id="PTHR30373">
    <property type="entry name" value="UPF0603 PROTEIN YGCG"/>
    <property type="match status" value="1"/>
</dbReference>
<dbReference type="InterPro" id="IPR007621">
    <property type="entry name" value="TPM_dom"/>
</dbReference>
<evidence type="ECO:0000256" key="1">
    <source>
        <dbReference type="SAM" id="MobiDB-lite"/>
    </source>
</evidence>
<keyword evidence="2" id="KW-0472">Membrane</keyword>
<evidence type="ECO:0000259" key="4">
    <source>
        <dbReference type="Pfam" id="PF04536"/>
    </source>
</evidence>
<protein>
    <recommendedName>
        <fullName evidence="4">TPM domain-containing protein</fullName>
    </recommendedName>
</protein>
<dbReference type="AlphaFoldDB" id="A0A271J1G3"/>
<feature type="transmembrane region" description="Helical" evidence="2">
    <location>
        <begin position="229"/>
        <end position="253"/>
    </location>
</feature>
<dbReference type="Pfam" id="PF04536">
    <property type="entry name" value="TPM_phosphatase"/>
    <property type="match status" value="1"/>
</dbReference>
<feature type="signal peptide" evidence="3">
    <location>
        <begin position="1"/>
        <end position="19"/>
    </location>
</feature>
<sequence length="318" mass="33454">MRAGGLLAVLLLAVPGAAALDVPPLTGRVVDLADVLDPATEAALVARLAAHEDSTSNQVVVLTIPSLEGEILEPYATRVFRTWELGQADRDNGILLLVAVADRELRIEVGYGLEGSLTDATSGSIIRAEIVPRFRDGDFDAGVVAGVDAILGAIDGSYAPRPLAGLRDGQWKELILFGGMTLLFAPFFLVPAVLHGFTWETARVQTITGSVFVLFMLGMPLFVATDSALLTLSISIGVLLVLLLLCFLADRILEANPKLRAWREHWQKKQAAFKRARSRGATTVVVDGRPYSVPTSSSSGGFSGGGGSSGGGGASGSW</sequence>
<keyword evidence="2" id="KW-0812">Transmembrane</keyword>
<comment type="caution">
    <text evidence="5">The sequence shown here is derived from an EMBL/GenBank/DDBJ whole genome shotgun (WGS) entry which is preliminary data.</text>
</comment>
<evidence type="ECO:0000256" key="3">
    <source>
        <dbReference type="SAM" id="SignalP"/>
    </source>
</evidence>
<keyword evidence="2" id="KW-1133">Transmembrane helix</keyword>